<dbReference type="GeneID" id="70252987"/>
<proteinExistence type="predicted"/>
<dbReference type="AlphaFoldDB" id="A0AAD4L410"/>
<gene>
    <name evidence="1" type="ORF">BGW36DRAFT_92450</name>
</gene>
<organism evidence="1 2">
    <name type="scientific">Talaromyces proteolyticus</name>
    <dbReference type="NCBI Taxonomy" id="1131652"/>
    <lineage>
        <taxon>Eukaryota</taxon>
        <taxon>Fungi</taxon>
        <taxon>Dikarya</taxon>
        <taxon>Ascomycota</taxon>
        <taxon>Pezizomycotina</taxon>
        <taxon>Eurotiomycetes</taxon>
        <taxon>Eurotiomycetidae</taxon>
        <taxon>Eurotiales</taxon>
        <taxon>Trichocomaceae</taxon>
        <taxon>Talaromyces</taxon>
        <taxon>Talaromyces sect. Bacilispori</taxon>
    </lineage>
</organism>
<dbReference type="SUPFAM" id="SSF55961">
    <property type="entry name" value="Bet v1-like"/>
    <property type="match status" value="1"/>
</dbReference>
<dbReference type="RefSeq" id="XP_046076831.1">
    <property type="nucleotide sequence ID" value="XM_046222701.1"/>
</dbReference>
<dbReference type="InterPro" id="IPR015075">
    <property type="entry name" value="AtaL"/>
</dbReference>
<reference evidence="1" key="1">
    <citation type="submission" date="2021-12" db="EMBL/GenBank/DDBJ databases">
        <title>Convergent genome expansion in fungi linked to evolution of root-endophyte symbiosis.</title>
        <authorList>
            <consortium name="DOE Joint Genome Institute"/>
            <person name="Ke Y.-H."/>
            <person name="Bonito G."/>
            <person name="Liao H.-L."/>
            <person name="Looney B."/>
            <person name="Rojas-Flechas A."/>
            <person name="Nash J."/>
            <person name="Hameed K."/>
            <person name="Schadt C."/>
            <person name="Martin F."/>
            <person name="Crous P.W."/>
            <person name="Miettinen O."/>
            <person name="Magnuson J.K."/>
            <person name="Labbe J."/>
            <person name="Jacobson D."/>
            <person name="Doktycz M.J."/>
            <person name="Veneault-Fourrey C."/>
            <person name="Kuo A."/>
            <person name="Mondo S."/>
            <person name="Calhoun S."/>
            <person name="Riley R."/>
            <person name="Ohm R."/>
            <person name="LaButti K."/>
            <person name="Andreopoulos B."/>
            <person name="Pangilinan J."/>
            <person name="Nolan M."/>
            <person name="Tritt A."/>
            <person name="Clum A."/>
            <person name="Lipzen A."/>
            <person name="Daum C."/>
            <person name="Barry K."/>
            <person name="Grigoriev I.V."/>
            <person name="Vilgalys R."/>
        </authorList>
    </citation>
    <scope>NUCLEOTIDE SEQUENCE</scope>
    <source>
        <strain evidence="1">PMI_201</strain>
    </source>
</reference>
<sequence>MVVICTSTTVPINTCNDVASDVLTPAEFWEVLEHKCRNPATFVKSITSSRVVQEDHDKTGQVTSLTRLVTVNGGEHEIEEIAILKKPVMIEFRIPSTGTSIKNILSRGAEQMHHPTDIYMVSTYEWHHPEVEEGSEEHKKLTEYYWHMSNETVKHTVAVAKKMKAEGKLADLMKE</sequence>
<dbReference type="EMBL" id="JAJTJA010000002">
    <property type="protein sequence ID" value="KAH8703813.1"/>
    <property type="molecule type" value="Genomic_DNA"/>
</dbReference>
<name>A0AAD4L410_9EURO</name>
<dbReference type="Pfam" id="PF08982">
    <property type="entry name" value="AtaL"/>
    <property type="match status" value="1"/>
</dbReference>
<evidence type="ECO:0000313" key="1">
    <source>
        <dbReference type="EMBL" id="KAH8703813.1"/>
    </source>
</evidence>
<dbReference type="Proteomes" id="UP001201262">
    <property type="component" value="Unassembled WGS sequence"/>
</dbReference>
<accession>A0AAD4L410</accession>
<keyword evidence="2" id="KW-1185">Reference proteome</keyword>
<dbReference type="Gene3D" id="3.30.530.20">
    <property type="match status" value="1"/>
</dbReference>
<protein>
    <submittedName>
        <fullName evidence="1">Uncharacterized protein</fullName>
    </submittedName>
</protein>
<evidence type="ECO:0000313" key="2">
    <source>
        <dbReference type="Proteomes" id="UP001201262"/>
    </source>
</evidence>
<comment type="caution">
    <text evidence="1">The sequence shown here is derived from an EMBL/GenBank/DDBJ whole genome shotgun (WGS) entry which is preliminary data.</text>
</comment>
<dbReference type="InterPro" id="IPR023393">
    <property type="entry name" value="START-like_dom_sf"/>
</dbReference>